<reference evidence="2" key="1">
    <citation type="submission" date="2010-03" db="EMBL/GenBank/DDBJ databases">
        <title>Annotation of Blastomyces dermatitidis strain ATCC 18188.</title>
        <authorList>
            <consortium name="The Broad Institute Genome Sequencing Platform"/>
            <consortium name="Broad Institute Genome Sequencing Center for Infectious Disease."/>
            <person name="Cuomo C."/>
            <person name="Klein B."/>
            <person name="Sullivan T."/>
            <person name="Heitman J."/>
            <person name="Young S."/>
            <person name="Zeng Q."/>
            <person name="Gargeya S."/>
            <person name="Alvarado L."/>
            <person name="Berlin A.M."/>
            <person name="Chapman S.B."/>
            <person name="Chen Z."/>
            <person name="Freedman E."/>
            <person name="Gellesch M."/>
            <person name="Goldberg J."/>
            <person name="Griggs A."/>
            <person name="Gujja S."/>
            <person name="Heilman E."/>
            <person name="Heiman D."/>
            <person name="Howarth C."/>
            <person name="Mehta T."/>
            <person name="Neiman D."/>
            <person name="Pearson M."/>
            <person name="Roberts A."/>
            <person name="Saif S."/>
            <person name="Shea T."/>
            <person name="Shenoy N."/>
            <person name="Sisk P."/>
            <person name="Stolte C."/>
            <person name="Sykes S."/>
            <person name="White J."/>
            <person name="Yandava C."/>
            <person name="Haas B."/>
            <person name="Nusbaum C."/>
            <person name="Birren B."/>
        </authorList>
    </citation>
    <scope>NUCLEOTIDE SEQUENCE [LARGE SCALE GENOMIC DNA]</scope>
    <source>
        <strain evidence="2">ATCC 18188</strain>
    </source>
</reference>
<dbReference type="AlphaFoldDB" id="F2TUU5"/>
<evidence type="ECO:0000256" key="1">
    <source>
        <dbReference type="SAM" id="MobiDB-lite"/>
    </source>
</evidence>
<feature type="compositionally biased region" description="Basic residues" evidence="1">
    <location>
        <begin position="1"/>
        <end position="14"/>
    </location>
</feature>
<organism evidence="2">
    <name type="scientific">Ajellomyces dermatitidis (strain ATCC 18188 / CBS 674.68)</name>
    <name type="common">Blastomyces dermatitidis</name>
    <dbReference type="NCBI Taxonomy" id="653446"/>
    <lineage>
        <taxon>Eukaryota</taxon>
        <taxon>Fungi</taxon>
        <taxon>Dikarya</taxon>
        <taxon>Ascomycota</taxon>
        <taxon>Pezizomycotina</taxon>
        <taxon>Eurotiomycetes</taxon>
        <taxon>Eurotiomycetidae</taxon>
        <taxon>Onygenales</taxon>
        <taxon>Ajellomycetaceae</taxon>
        <taxon>Blastomyces</taxon>
    </lineage>
</organism>
<proteinExistence type="predicted"/>
<dbReference type="EMBL" id="GG749977">
    <property type="protein sequence ID" value="EGE87008.2"/>
    <property type="molecule type" value="Genomic_DNA"/>
</dbReference>
<accession>F2TUU5</accession>
<feature type="region of interest" description="Disordered" evidence="1">
    <location>
        <begin position="1"/>
        <end position="37"/>
    </location>
</feature>
<dbReference type="Proteomes" id="UP000007802">
    <property type="component" value="Unassembled WGS sequence"/>
</dbReference>
<protein>
    <submittedName>
        <fullName evidence="2">Uncharacterized protein</fullName>
    </submittedName>
</protein>
<sequence>MASHSHNKCHHSAHIRQFVSKSSHIDRSTSADDSKPNVKSLIENLKNAIMKELSVLYVSDSPALTTSVPATLTPVTPGFAISAFITRSPCFKEMLHRLDESHFSEKLL</sequence>
<dbReference type="HOGENOM" id="CLU_044088_1_0_1"/>
<gene>
    <name evidence="2" type="ORF">BDDG_09959</name>
</gene>
<feature type="compositionally biased region" description="Basic and acidic residues" evidence="1">
    <location>
        <begin position="23"/>
        <end position="36"/>
    </location>
</feature>
<evidence type="ECO:0000313" key="2">
    <source>
        <dbReference type="EMBL" id="EGE87008.2"/>
    </source>
</evidence>
<name>F2TUU5_AJEDA</name>